<dbReference type="InterPro" id="IPR035089">
    <property type="entry name" value="Phage_sheath_subtilisin"/>
</dbReference>
<dbReference type="Pfam" id="PF17482">
    <property type="entry name" value="Phage_sheath_1C"/>
    <property type="match status" value="1"/>
</dbReference>
<evidence type="ECO:0000259" key="2">
    <source>
        <dbReference type="Pfam" id="PF04984"/>
    </source>
</evidence>
<dbReference type="Gene3D" id="3.40.50.11790">
    <property type="match status" value="1"/>
</dbReference>
<dbReference type="Gene3D" id="3.30.1490.450">
    <property type="match status" value="1"/>
</dbReference>
<reference evidence="5 6" key="1">
    <citation type="submission" date="2016-12" db="EMBL/GenBank/DDBJ databases">
        <title>Complete genome sequence of Clostridium kluyveri JZZ isolated from the pit mud of a Chinese flavor liquor-making factory.</title>
        <authorList>
            <person name="Wang Y."/>
        </authorList>
    </citation>
    <scope>NUCLEOTIDE SEQUENCE [LARGE SCALE GENOMIC DNA]</scope>
    <source>
        <strain evidence="5 6">JZZ</strain>
    </source>
</reference>
<dbReference type="Gene3D" id="3.30.360.90">
    <property type="match status" value="1"/>
</dbReference>
<dbReference type="EMBL" id="CP018335">
    <property type="protein sequence ID" value="APM37366.1"/>
    <property type="molecule type" value="Genomic_DNA"/>
</dbReference>
<dbReference type="OrthoDB" id="89060at2"/>
<sequence length="472" mass="51346">MAGTWSETNKQTIPGFYNRFKWMAENRLTQGTKGVVAMPVKSDWGPMGKVTSVSAEPELKKAFGNNSTLSAYKLGKLVLLGQPSELFLYRMGDGEEKVASITLKDTAGTPTDVIKLETLYSTTRNFNVSVKPDIADETLTDVTLYEGTGQLYTFKVSGTIQEMVESINNNEENLWLKATKIADGNDTLASIVNQPLEGGSNGTENITNENYVDAMAAFEQYKINVFTLDGIADTALQTTVQAWIDRNKAVGYDVIGCFGGLSSTSIDAANTQSKAFNNECVVNVGNGGIYEGITYTPGESACYVAGIIAAATMKESICNKETIFSDVSPKLTREQIEQCLNAGTLIFAGDGIATNAIVVDDVNTLKSYGEDQSESLGYIRAVRFMHTVNADTTITKRDYIGKIPNGDLGQKVVLSALKQYFETLQGDGVIGDFTVEVDADLQANAKDDEFYWKWAADYINVMKKIYGTGYIS</sequence>
<comment type="similarity">
    <text evidence="1">Belongs to the myoviridae tail sheath protein family.</text>
</comment>
<evidence type="ECO:0000313" key="5">
    <source>
        <dbReference type="EMBL" id="APM37366.1"/>
    </source>
</evidence>
<protein>
    <submittedName>
        <fullName evidence="5">Phage tail sheath protein</fullName>
    </submittedName>
</protein>
<evidence type="ECO:0000259" key="3">
    <source>
        <dbReference type="Pfam" id="PF17481"/>
    </source>
</evidence>
<dbReference type="InterPro" id="IPR035326">
    <property type="entry name" value="Beta_sandwich_Seath"/>
</dbReference>
<dbReference type="Proteomes" id="UP000184604">
    <property type="component" value="Chromosome"/>
</dbReference>
<feature type="domain" description="Tail sheath protein subtilisin-like" evidence="2">
    <location>
        <begin position="205"/>
        <end position="364"/>
    </location>
</feature>
<evidence type="ECO:0000256" key="1">
    <source>
        <dbReference type="ARBA" id="ARBA00008005"/>
    </source>
</evidence>
<dbReference type="Gene3D" id="3.30.1370.220">
    <property type="match status" value="1"/>
</dbReference>
<feature type="domain" description="Tail sheath protein C-terminal" evidence="4">
    <location>
        <begin position="371"/>
        <end position="471"/>
    </location>
</feature>
<dbReference type="RefSeq" id="WP_073537086.1">
    <property type="nucleotide sequence ID" value="NZ_CP018335.1"/>
</dbReference>
<name>A0A1L5F2Y6_CLOKL</name>
<dbReference type="AlphaFoldDB" id="A0A1L5F2Y6"/>
<dbReference type="Pfam" id="PF04984">
    <property type="entry name" value="Phage_sheath_1"/>
    <property type="match status" value="1"/>
</dbReference>
<feature type="domain" description="Phage tail sheath protein-like beta-sandwich" evidence="3">
    <location>
        <begin position="93"/>
        <end position="201"/>
    </location>
</feature>
<accession>A0A1L5F2Y6</accession>
<evidence type="ECO:0000259" key="4">
    <source>
        <dbReference type="Pfam" id="PF17482"/>
    </source>
</evidence>
<organism evidence="5 6">
    <name type="scientific">Clostridium kluyveri</name>
    <dbReference type="NCBI Taxonomy" id="1534"/>
    <lineage>
        <taxon>Bacteria</taxon>
        <taxon>Bacillati</taxon>
        <taxon>Bacillota</taxon>
        <taxon>Clostridia</taxon>
        <taxon>Eubacteriales</taxon>
        <taxon>Clostridiaceae</taxon>
        <taxon>Clostridium</taxon>
    </lineage>
</organism>
<dbReference type="Pfam" id="PF17481">
    <property type="entry name" value="Phage_sheath_domII"/>
    <property type="match status" value="1"/>
</dbReference>
<proteinExistence type="inferred from homology"/>
<evidence type="ECO:0000313" key="6">
    <source>
        <dbReference type="Proteomes" id="UP000184604"/>
    </source>
</evidence>
<dbReference type="InterPro" id="IPR020287">
    <property type="entry name" value="Tail_sheath_C"/>
</dbReference>
<gene>
    <name evidence="5" type="ORF">BS101_00580</name>
</gene>